<dbReference type="KEGG" id="cia:BEN51_06790"/>
<dbReference type="OrthoDB" id="1936118at2"/>
<sequence length="126" mass="14862">MAKITESSIIIKDYFNNIFIIRKKTKRNEPKLWYLVGRSLRGKESGEKCINRAVKEDLKTIIFNLETVGEVKISEEETCLLYKGEIQERPSLGKDIVESRWISEREIDNFDFAPNEKEKILLFYNK</sequence>
<dbReference type="AlphaFoldDB" id="A0A343JCD7"/>
<dbReference type="InterPro" id="IPR015797">
    <property type="entry name" value="NUDIX_hydrolase-like_dom_sf"/>
</dbReference>
<gene>
    <name evidence="1" type="ORF">BEN51_06790</name>
</gene>
<accession>A0A343JCD7</accession>
<evidence type="ECO:0008006" key="3">
    <source>
        <dbReference type="Google" id="ProtNLM"/>
    </source>
</evidence>
<protein>
    <recommendedName>
        <fullName evidence="3">Nudix hydrolase domain-containing protein</fullName>
    </recommendedName>
</protein>
<dbReference type="SUPFAM" id="SSF55811">
    <property type="entry name" value="Nudix"/>
    <property type="match status" value="1"/>
</dbReference>
<organism evidence="1 2">
    <name type="scientific">Clostridium isatidis</name>
    <dbReference type="NCBI Taxonomy" id="182773"/>
    <lineage>
        <taxon>Bacteria</taxon>
        <taxon>Bacillati</taxon>
        <taxon>Bacillota</taxon>
        <taxon>Clostridia</taxon>
        <taxon>Eubacteriales</taxon>
        <taxon>Clostridiaceae</taxon>
        <taxon>Clostridium</taxon>
    </lineage>
</organism>
<evidence type="ECO:0000313" key="1">
    <source>
        <dbReference type="EMBL" id="ASW43195.1"/>
    </source>
</evidence>
<dbReference type="Proteomes" id="UP000264883">
    <property type="component" value="Chromosome"/>
</dbReference>
<reference evidence="1 2" key="1">
    <citation type="submission" date="2016-08" db="EMBL/GenBank/DDBJ databases">
        <title>Complete Genome Sequence Of The Indigo Reducing Clostridium isatidis DSM15098.</title>
        <authorList>
            <person name="Little G.T."/>
            <person name="Minton N.P."/>
        </authorList>
    </citation>
    <scope>NUCLEOTIDE SEQUENCE [LARGE SCALE GENOMIC DNA]</scope>
    <source>
        <strain evidence="1 2">DSM 15098</strain>
    </source>
</reference>
<proteinExistence type="predicted"/>
<dbReference type="RefSeq" id="WP_119865332.1">
    <property type="nucleotide sequence ID" value="NZ_CP016786.1"/>
</dbReference>
<name>A0A343JCD7_9CLOT</name>
<evidence type="ECO:0000313" key="2">
    <source>
        <dbReference type="Proteomes" id="UP000264883"/>
    </source>
</evidence>
<dbReference type="Gene3D" id="3.90.79.10">
    <property type="entry name" value="Nucleoside Triphosphate Pyrophosphohydrolase"/>
    <property type="match status" value="1"/>
</dbReference>
<keyword evidence="2" id="KW-1185">Reference proteome</keyword>
<dbReference type="EMBL" id="CP016786">
    <property type="protein sequence ID" value="ASW43195.1"/>
    <property type="molecule type" value="Genomic_DNA"/>
</dbReference>